<sequence length="36" mass="4084">MKRVGQQNADEVMRFGKAGEIVTEILFVARQIDEGF</sequence>
<gene>
    <name evidence="1" type="ORF">SMTD_LOCUS21087</name>
</gene>
<evidence type="ECO:0000313" key="2">
    <source>
        <dbReference type="Proteomes" id="UP000269396"/>
    </source>
</evidence>
<name>A0A183Q3A1_9TREM</name>
<keyword evidence="2" id="KW-1185">Reference proteome</keyword>
<proteinExistence type="predicted"/>
<reference evidence="1 2" key="1">
    <citation type="submission" date="2018-11" db="EMBL/GenBank/DDBJ databases">
        <authorList>
            <consortium name="Pathogen Informatics"/>
        </authorList>
    </citation>
    <scope>NUCLEOTIDE SEQUENCE [LARGE SCALE GENOMIC DNA]</scope>
    <source>
        <strain>Denwood</strain>
        <strain evidence="2">Zambia</strain>
    </source>
</reference>
<accession>A0A183Q3A1</accession>
<dbReference type="Proteomes" id="UP000269396">
    <property type="component" value="Unassembled WGS sequence"/>
</dbReference>
<organism evidence="1 2">
    <name type="scientific">Schistosoma mattheei</name>
    <dbReference type="NCBI Taxonomy" id="31246"/>
    <lineage>
        <taxon>Eukaryota</taxon>
        <taxon>Metazoa</taxon>
        <taxon>Spiralia</taxon>
        <taxon>Lophotrochozoa</taxon>
        <taxon>Platyhelminthes</taxon>
        <taxon>Trematoda</taxon>
        <taxon>Digenea</taxon>
        <taxon>Strigeidida</taxon>
        <taxon>Schistosomatoidea</taxon>
        <taxon>Schistosomatidae</taxon>
        <taxon>Schistosoma</taxon>
    </lineage>
</organism>
<evidence type="ECO:0000313" key="1">
    <source>
        <dbReference type="EMBL" id="VDP84084.1"/>
    </source>
</evidence>
<dbReference type="AlphaFoldDB" id="A0A183Q3A1"/>
<dbReference type="EMBL" id="UZAL01046237">
    <property type="protein sequence ID" value="VDP84084.1"/>
    <property type="molecule type" value="Genomic_DNA"/>
</dbReference>
<protein>
    <submittedName>
        <fullName evidence="1">Uncharacterized protein</fullName>
    </submittedName>
</protein>